<feature type="transmembrane region" description="Helical" evidence="1">
    <location>
        <begin position="79"/>
        <end position="100"/>
    </location>
</feature>
<name>A0AAD7HCQ0_9AGAR</name>
<keyword evidence="3" id="KW-1185">Reference proteome</keyword>
<evidence type="ECO:0000313" key="3">
    <source>
        <dbReference type="Proteomes" id="UP001215280"/>
    </source>
</evidence>
<accession>A0AAD7HCQ0</accession>
<evidence type="ECO:0008006" key="4">
    <source>
        <dbReference type="Google" id="ProtNLM"/>
    </source>
</evidence>
<comment type="caution">
    <text evidence="2">The sequence shown here is derived from an EMBL/GenBank/DDBJ whole genome shotgun (WGS) entry which is preliminary data.</text>
</comment>
<proteinExistence type="predicted"/>
<evidence type="ECO:0000313" key="2">
    <source>
        <dbReference type="EMBL" id="KAJ7717737.1"/>
    </source>
</evidence>
<keyword evidence="1" id="KW-0812">Transmembrane</keyword>
<evidence type="ECO:0000256" key="1">
    <source>
        <dbReference type="SAM" id="Phobius"/>
    </source>
</evidence>
<organism evidence="2 3">
    <name type="scientific">Mycena maculata</name>
    <dbReference type="NCBI Taxonomy" id="230809"/>
    <lineage>
        <taxon>Eukaryota</taxon>
        <taxon>Fungi</taxon>
        <taxon>Dikarya</taxon>
        <taxon>Basidiomycota</taxon>
        <taxon>Agaricomycotina</taxon>
        <taxon>Agaricomycetes</taxon>
        <taxon>Agaricomycetidae</taxon>
        <taxon>Agaricales</taxon>
        <taxon>Marasmiineae</taxon>
        <taxon>Mycenaceae</taxon>
        <taxon>Mycena</taxon>
    </lineage>
</organism>
<sequence length="142" mass="16411">MNRVAVSRIALAVLLLPWLVNIGPPRFRRFIVNILRCCILPVMQLISCLRPPRTYTTSKRKRFKKEMRLYQHKLRRGRISLAFFSTKLSLFLVILILTLVPMKDNDNALSTDGLSDEEILGQLSTLIFAASDKVQEKLRQEI</sequence>
<keyword evidence="1" id="KW-0472">Membrane</keyword>
<protein>
    <recommendedName>
        <fullName evidence="4">Transmembrane protein</fullName>
    </recommendedName>
</protein>
<dbReference type="Proteomes" id="UP001215280">
    <property type="component" value="Unassembled WGS sequence"/>
</dbReference>
<dbReference type="EMBL" id="JARJLG010000314">
    <property type="protein sequence ID" value="KAJ7717737.1"/>
    <property type="molecule type" value="Genomic_DNA"/>
</dbReference>
<gene>
    <name evidence="2" type="ORF">DFH07DRAFT_340153</name>
</gene>
<reference evidence="2" key="1">
    <citation type="submission" date="2023-03" db="EMBL/GenBank/DDBJ databases">
        <title>Massive genome expansion in bonnet fungi (Mycena s.s.) driven by repeated elements and novel gene families across ecological guilds.</title>
        <authorList>
            <consortium name="Lawrence Berkeley National Laboratory"/>
            <person name="Harder C.B."/>
            <person name="Miyauchi S."/>
            <person name="Viragh M."/>
            <person name="Kuo A."/>
            <person name="Thoen E."/>
            <person name="Andreopoulos B."/>
            <person name="Lu D."/>
            <person name="Skrede I."/>
            <person name="Drula E."/>
            <person name="Henrissat B."/>
            <person name="Morin E."/>
            <person name="Kohler A."/>
            <person name="Barry K."/>
            <person name="LaButti K."/>
            <person name="Morin E."/>
            <person name="Salamov A."/>
            <person name="Lipzen A."/>
            <person name="Mereny Z."/>
            <person name="Hegedus B."/>
            <person name="Baldrian P."/>
            <person name="Stursova M."/>
            <person name="Weitz H."/>
            <person name="Taylor A."/>
            <person name="Grigoriev I.V."/>
            <person name="Nagy L.G."/>
            <person name="Martin F."/>
            <person name="Kauserud H."/>
        </authorList>
    </citation>
    <scope>NUCLEOTIDE SEQUENCE</scope>
    <source>
        <strain evidence="2">CBHHK188m</strain>
    </source>
</reference>
<keyword evidence="1" id="KW-1133">Transmembrane helix</keyword>
<dbReference type="AlphaFoldDB" id="A0AAD7HCQ0"/>